<dbReference type="EMBL" id="LOPW02000010">
    <property type="protein sequence ID" value="POG55655.1"/>
    <property type="molecule type" value="Genomic_DNA"/>
</dbReference>
<keyword evidence="1" id="KW-0812">Transmembrane</keyword>
<name>A0A2P4NR84_9EURY</name>
<gene>
    <name evidence="2" type="ORF">AUR65_009690</name>
</gene>
<dbReference type="InterPro" id="IPR058349">
    <property type="entry name" value="DUF8036"/>
</dbReference>
<feature type="transmembrane region" description="Helical" evidence="1">
    <location>
        <begin position="89"/>
        <end position="111"/>
    </location>
</feature>
<feature type="transmembrane region" description="Helical" evidence="1">
    <location>
        <begin position="55"/>
        <end position="77"/>
    </location>
</feature>
<dbReference type="AlphaFoldDB" id="A0A2P4NR84"/>
<organism evidence="2 3">
    <name type="scientific">Haloferax marisrubri</name>
    <dbReference type="NCBI Taxonomy" id="1544719"/>
    <lineage>
        <taxon>Archaea</taxon>
        <taxon>Methanobacteriati</taxon>
        <taxon>Methanobacteriota</taxon>
        <taxon>Stenosarchaea group</taxon>
        <taxon>Halobacteria</taxon>
        <taxon>Halobacteriales</taxon>
        <taxon>Haloferacaceae</taxon>
        <taxon>Haloferax</taxon>
    </lineage>
</organism>
<keyword evidence="1" id="KW-0472">Membrane</keyword>
<dbReference type="OrthoDB" id="266984at2157"/>
<evidence type="ECO:0000313" key="2">
    <source>
        <dbReference type="EMBL" id="POG55655.1"/>
    </source>
</evidence>
<comment type="caution">
    <text evidence="2">The sequence shown here is derived from an EMBL/GenBank/DDBJ whole genome shotgun (WGS) entry which is preliminary data.</text>
</comment>
<feature type="transmembrane region" description="Helical" evidence="1">
    <location>
        <begin position="12"/>
        <end position="35"/>
    </location>
</feature>
<dbReference type="Proteomes" id="UP000053621">
    <property type="component" value="Unassembled WGS sequence"/>
</dbReference>
<accession>A0A2P4NR84</accession>
<dbReference type="RefSeq" id="WP_058566621.1">
    <property type="nucleotide sequence ID" value="NZ_LOPW02000010.1"/>
</dbReference>
<reference evidence="2" key="1">
    <citation type="submission" date="2017-08" db="EMBL/GenBank/DDBJ databases">
        <title>Haloferax marisrubri sp. nov., isolated from the Discovery deep brine-seawater interface in the Red Sea.</title>
        <authorList>
            <person name="Zhang G."/>
            <person name="Stingl U."/>
        </authorList>
    </citation>
    <scope>NUCLEOTIDE SEQUENCE [LARGE SCALE GENOMIC DNA]</scope>
    <source>
        <strain evidence="2">SB3</strain>
    </source>
</reference>
<keyword evidence="1" id="KW-1133">Transmembrane helix</keyword>
<feature type="transmembrane region" description="Helical" evidence="1">
    <location>
        <begin position="117"/>
        <end position="138"/>
    </location>
</feature>
<proteinExistence type="predicted"/>
<evidence type="ECO:0000256" key="1">
    <source>
        <dbReference type="SAM" id="Phobius"/>
    </source>
</evidence>
<evidence type="ECO:0000313" key="3">
    <source>
        <dbReference type="Proteomes" id="UP000053621"/>
    </source>
</evidence>
<protein>
    <submittedName>
        <fullName evidence="2">Uncharacterized protein</fullName>
    </submittedName>
</protein>
<dbReference type="Pfam" id="PF26119">
    <property type="entry name" value="DUF8036"/>
    <property type="match status" value="1"/>
</dbReference>
<keyword evidence="3" id="KW-1185">Reference proteome</keyword>
<sequence length="142" mass="15159">MSDAPNRDPLRRTAVVVVVSLAVAALVTWFGPALFVPHKPGGPGGPPIPDLFVQLKLFVSTYNLVALGFLAATYAMLYRELPNRFTLSLLLFTAALLLYALTSNPLASILLGFRGSGLGPFTFLPDLFAAVAVTFLTYQSSA</sequence>